<dbReference type="Proteomes" id="UP000004926">
    <property type="component" value="Chromosome"/>
</dbReference>
<feature type="signal peptide" evidence="1">
    <location>
        <begin position="1"/>
        <end position="24"/>
    </location>
</feature>
<dbReference type="eggNOG" id="ENOG5032DXT">
    <property type="taxonomic scope" value="Bacteria"/>
</dbReference>
<organism evidence="2 3">
    <name type="scientific">Saccharomonospora marina XMU15</name>
    <dbReference type="NCBI Taxonomy" id="882083"/>
    <lineage>
        <taxon>Bacteria</taxon>
        <taxon>Bacillati</taxon>
        <taxon>Actinomycetota</taxon>
        <taxon>Actinomycetes</taxon>
        <taxon>Pseudonocardiales</taxon>
        <taxon>Pseudonocardiaceae</taxon>
        <taxon>Saccharomonospora</taxon>
    </lineage>
</organism>
<evidence type="ECO:0000313" key="2">
    <source>
        <dbReference type="EMBL" id="EHR52867.1"/>
    </source>
</evidence>
<dbReference type="EMBL" id="CM001439">
    <property type="protein sequence ID" value="EHR52867.1"/>
    <property type="molecule type" value="Genomic_DNA"/>
</dbReference>
<sequence length="107" mass="11392">MFKKTAFVATTAAGLLMLGSPAFAWEGDDIEVNEYHSNDTYTAQYGLINVNNVLNDNNIGICDNNVGAQIGDLLNGVSVPVLSPDANSAGFNITEKTCVAEAEQTEY</sequence>
<keyword evidence="1" id="KW-0732">Signal</keyword>
<evidence type="ECO:0000256" key="1">
    <source>
        <dbReference type="SAM" id="SignalP"/>
    </source>
</evidence>
<reference evidence="2 3" key="1">
    <citation type="journal article" date="2012" name="Stand. Genomic Sci.">
        <title>Genome sequence of the ocean sediment bacterium Saccharomonospora marina type strain (XMU15(T)).</title>
        <authorList>
            <person name="Klenk H.P."/>
            <person name="Lu M."/>
            <person name="Lucas S."/>
            <person name="Lapidus A."/>
            <person name="Copeland A."/>
            <person name="Pitluck S."/>
            <person name="Goodwin L.A."/>
            <person name="Han C."/>
            <person name="Tapia R."/>
            <person name="Brambilla E.M."/>
            <person name="Potter G."/>
            <person name="Land M."/>
            <person name="Ivanova N."/>
            <person name="Rohde M."/>
            <person name="Goker M."/>
            <person name="Detter J.C."/>
            <person name="Li W.J."/>
            <person name="Kyrpides N.C."/>
            <person name="Woyke T."/>
        </authorList>
    </citation>
    <scope>NUCLEOTIDE SEQUENCE [LARGE SCALE GENOMIC DNA]</scope>
    <source>
        <strain evidence="2 3">XMU15</strain>
    </source>
</reference>
<name>H5WY00_9PSEU</name>
<protein>
    <submittedName>
        <fullName evidence="2">Uncharacterized protein</fullName>
    </submittedName>
</protein>
<gene>
    <name evidence="2" type="ORF">SacmaDRAFT_4693</name>
</gene>
<proteinExistence type="predicted"/>
<keyword evidence="3" id="KW-1185">Reference proteome</keyword>
<evidence type="ECO:0000313" key="3">
    <source>
        <dbReference type="Proteomes" id="UP000004926"/>
    </source>
</evidence>
<feature type="chain" id="PRO_5003599870" evidence="1">
    <location>
        <begin position="25"/>
        <end position="107"/>
    </location>
</feature>
<dbReference type="HOGENOM" id="CLU_2208186_0_0_11"/>
<dbReference type="STRING" id="882083.SacmaDRAFT_4693"/>
<dbReference type="RefSeq" id="WP_009156245.1">
    <property type="nucleotide sequence ID" value="NZ_CM001439.1"/>
</dbReference>
<dbReference type="AlphaFoldDB" id="H5WY00"/>
<accession>H5WY00</accession>